<gene>
    <name evidence="1" type="ORF">MORIYA_4008</name>
</gene>
<evidence type="ECO:0000313" key="1">
    <source>
        <dbReference type="EMBL" id="SQD80460.1"/>
    </source>
</evidence>
<dbReference type="AlphaFoldDB" id="A0A330LUB1"/>
<sequence>MLNRYEITTTAQLYSNTEFILYHLRAKINLPIYANLRASKLRDMLY</sequence>
<evidence type="ECO:0000313" key="2">
    <source>
        <dbReference type="Proteomes" id="UP000250163"/>
    </source>
</evidence>
<dbReference type="Proteomes" id="UP000250163">
    <property type="component" value="Chromosome MORIYA"/>
</dbReference>
<name>A0A330LUB1_9GAMM</name>
<reference evidence="2" key="1">
    <citation type="submission" date="2018-05" db="EMBL/GenBank/DDBJ databases">
        <authorList>
            <person name="Cea G.-C."/>
            <person name="William W."/>
        </authorList>
    </citation>
    <scope>NUCLEOTIDE SEQUENCE [LARGE SCALE GENOMIC DNA]</scope>
    <source>
        <strain evidence="2">DB21MT 5</strain>
    </source>
</reference>
<dbReference type="KEGG" id="mya:MORIYA_4008"/>
<organism evidence="1 2">
    <name type="scientific">Moritella yayanosii</name>
    <dbReference type="NCBI Taxonomy" id="69539"/>
    <lineage>
        <taxon>Bacteria</taxon>
        <taxon>Pseudomonadati</taxon>
        <taxon>Pseudomonadota</taxon>
        <taxon>Gammaproteobacteria</taxon>
        <taxon>Alteromonadales</taxon>
        <taxon>Moritellaceae</taxon>
        <taxon>Moritella</taxon>
    </lineage>
</organism>
<keyword evidence="2" id="KW-1185">Reference proteome</keyword>
<accession>A0A330LUB1</accession>
<protein>
    <submittedName>
        <fullName evidence="1">Uncharacterized protein</fullName>
    </submittedName>
</protein>
<proteinExistence type="predicted"/>
<dbReference type="EMBL" id="LS483250">
    <property type="protein sequence ID" value="SQD80460.1"/>
    <property type="molecule type" value="Genomic_DNA"/>
</dbReference>